<evidence type="ECO:0000313" key="3">
    <source>
        <dbReference type="Proteomes" id="UP000199699"/>
    </source>
</evidence>
<feature type="transmembrane region" description="Helical" evidence="1">
    <location>
        <begin position="7"/>
        <end position="30"/>
    </location>
</feature>
<keyword evidence="1" id="KW-1133">Transmembrane helix</keyword>
<accession>A0A1C6S807</accession>
<proteinExistence type="predicted"/>
<evidence type="ECO:0000256" key="1">
    <source>
        <dbReference type="SAM" id="Phobius"/>
    </source>
</evidence>
<evidence type="ECO:0000313" key="2">
    <source>
        <dbReference type="EMBL" id="SCL25575.1"/>
    </source>
</evidence>
<keyword evidence="1" id="KW-0472">Membrane</keyword>
<keyword evidence="1" id="KW-0812">Transmembrane</keyword>
<keyword evidence="3" id="KW-1185">Reference proteome</keyword>
<organism evidence="2 3">
    <name type="scientific">Micromonospora nigra</name>
    <dbReference type="NCBI Taxonomy" id="145857"/>
    <lineage>
        <taxon>Bacteria</taxon>
        <taxon>Bacillati</taxon>
        <taxon>Actinomycetota</taxon>
        <taxon>Actinomycetes</taxon>
        <taxon>Micromonosporales</taxon>
        <taxon>Micromonosporaceae</taxon>
        <taxon>Micromonospora</taxon>
    </lineage>
</organism>
<name>A0A1C6S807_9ACTN</name>
<dbReference type="Proteomes" id="UP000199699">
    <property type="component" value="Unassembled WGS sequence"/>
</dbReference>
<feature type="transmembrane region" description="Helical" evidence="1">
    <location>
        <begin position="146"/>
        <end position="164"/>
    </location>
</feature>
<protein>
    <submittedName>
        <fullName evidence="2">Uncharacterized protein</fullName>
    </submittedName>
</protein>
<dbReference type="OrthoDB" id="3382145at2"/>
<dbReference type="EMBL" id="FMHT01000003">
    <property type="protein sequence ID" value="SCL25575.1"/>
    <property type="molecule type" value="Genomic_DNA"/>
</dbReference>
<sequence length="189" mass="20361">MFAGTWITVGVLMLWWGTSGVVTWLLGWPWTRLLIATDRFGTQPAMCSRPWVPSNPTVDCFTQYRGHLYAVPEGGDREAYPWVAVVGLLLLAAWLLLRRFTVLGTTAWTPSPVTLGLGLAAPFGLAAPVLMIYGITGLYWQAQNWAPSYLIAGLLAAGISVAAVRRVRASSTAAPAAAPGMPATDKSWD</sequence>
<feature type="transmembrane region" description="Helical" evidence="1">
    <location>
        <begin position="79"/>
        <end position="97"/>
    </location>
</feature>
<dbReference type="RefSeq" id="WP_091082481.1">
    <property type="nucleotide sequence ID" value="NZ_FMHT01000003.1"/>
</dbReference>
<feature type="transmembrane region" description="Helical" evidence="1">
    <location>
        <begin position="117"/>
        <end position="140"/>
    </location>
</feature>
<gene>
    <name evidence="2" type="ORF">GA0070616_3131</name>
</gene>
<dbReference type="AlphaFoldDB" id="A0A1C6S807"/>
<reference evidence="2 3" key="1">
    <citation type="submission" date="2016-06" db="EMBL/GenBank/DDBJ databases">
        <authorList>
            <person name="Kjaerup R.B."/>
            <person name="Dalgaard T.S."/>
            <person name="Juul-Madsen H.R."/>
        </authorList>
    </citation>
    <scope>NUCLEOTIDE SEQUENCE [LARGE SCALE GENOMIC DNA]</scope>
    <source>
        <strain evidence="2 3">DSM 43818</strain>
    </source>
</reference>